<feature type="chain" id="PRO_5009289471" description="Secreted protein" evidence="1">
    <location>
        <begin position="23"/>
        <end position="330"/>
    </location>
</feature>
<dbReference type="AlphaFoldDB" id="A0A1H5XID3"/>
<sequence>MTSHPRSGLLCLTLFTATAANAECPQGQYDFNSCRIEGRNTEVSVCYDNNTVTYSYGPLGKPPELFLTEPIATVDYQPWHGVGKAIFESVTFYNGDYAYQVGGGFDRPFTEEEMEQGPHHFGWIDISKNGKSLATLECVPDTVSFGFGGAIYDVKEAAGYEWDDLALSWIDKAIKVSEPPLLISQQGANGPKDCLPASEFSLGGVTIYDTAMSLAKLGSPEATSATTPQGLPIDQITAHGLEISLMDEAVIGITAATEDWPTPSGLKVGLTRGEVVRILGHVPAGVYAADDQFKLPICPTGEGDASEWTAEIDFGQDRRVATIGFLGPLP</sequence>
<evidence type="ECO:0008006" key="4">
    <source>
        <dbReference type="Google" id="ProtNLM"/>
    </source>
</evidence>
<reference evidence="2 3" key="1">
    <citation type="submission" date="2016-10" db="EMBL/GenBank/DDBJ databases">
        <authorList>
            <person name="de Groot N.N."/>
        </authorList>
    </citation>
    <scope>NUCLEOTIDE SEQUENCE [LARGE SCALE GENOMIC DNA]</scope>
    <source>
        <strain evidence="2 3">DSM 26915</strain>
    </source>
</reference>
<evidence type="ECO:0000313" key="2">
    <source>
        <dbReference type="EMBL" id="SEG11489.1"/>
    </source>
</evidence>
<dbReference type="OrthoDB" id="7426224at2"/>
<accession>A0A1H5XID3</accession>
<name>A0A1H5XID3_9RHOB</name>
<dbReference type="EMBL" id="FNUZ01000002">
    <property type="protein sequence ID" value="SEG11489.1"/>
    <property type="molecule type" value="Genomic_DNA"/>
</dbReference>
<dbReference type="RefSeq" id="WP_103910177.1">
    <property type="nucleotide sequence ID" value="NZ_FNUZ01000002.1"/>
</dbReference>
<protein>
    <recommendedName>
        <fullName evidence="4">Secreted protein</fullName>
    </recommendedName>
</protein>
<keyword evidence="1" id="KW-0732">Signal</keyword>
<keyword evidence="3" id="KW-1185">Reference proteome</keyword>
<dbReference type="Proteomes" id="UP000236752">
    <property type="component" value="Unassembled WGS sequence"/>
</dbReference>
<evidence type="ECO:0000256" key="1">
    <source>
        <dbReference type="SAM" id="SignalP"/>
    </source>
</evidence>
<evidence type="ECO:0000313" key="3">
    <source>
        <dbReference type="Proteomes" id="UP000236752"/>
    </source>
</evidence>
<gene>
    <name evidence="2" type="ORF">SAMN04488045_1898</name>
</gene>
<proteinExistence type="predicted"/>
<organism evidence="2 3">
    <name type="scientific">Thalassococcus halodurans</name>
    <dbReference type="NCBI Taxonomy" id="373675"/>
    <lineage>
        <taxon>Bacteria</taxon>
        <taxon>Pseudomonadati</taxon>
        <taxon>Pseudomonadota</taxon>
        <taxon>Alphaproteobacteria</taxon>
        <taxon>Rhodobacterales</taxon>
        <taxon>Roseobacteraceae</taxon>
        <taxon>Thalassococcus</taxon>
    </lineage>
</organism>
<feature type="signal peptide" evidence="1">
    <location>
        <begin position="1"/>
        <end position="22"/>
    </location>
</feature>